<evidence type="ECO:0000313" key="2">
    <source>
        <dbReference type="Proteomes" id="UP000774000"/>
    </source>
</evidence>
<dbReference type="Gene3D" id="3.30.1490.300">
    <property type="match status" value="1"/>
</dbReference>
<comment type="caution">
    <text evidence="1">The sequence shown here is derived from an EMBL/GenBank/DDBJ whole genome shotgun (WGS) entry which is preliminary data.</text>
</comment>
<dbReference type="PANTHER" id="PTHR32432:SF3">
    <property type="entry name" value="ETHANOLAMINE UTILIZATION PROTEIN EUTJ"/>
    <property type="match status" value="1"/>
</dbReference>
<dbReference type="Proteomes" id="UP000774000">
    <property type="component" value="Unassembled WGS sequence"/>
</dbReference>
<dbReference type="SUPFAM" id="SSF53067">
    <property type="entry name" value="Actin-like ATPase domain"/>
    <property type="match status" value="1"/>
</dbReference>
<sequence length="287" mass="33085">MFGIFGSDAQLGIDIGNSIRAAQYKDNTFKTKEYQDLSTQIKEDFNTKDLVTAIDSNQIRIKFLDVPENLSENEIEQMIELEFEEPNLILQYEIIDFFADKYIIALAVDKELIQDKFDQMKELGFKPQVIETEFHANIRYLYQQHPNLQQTVSLIDIGKNKTDLIIAKNSQPVFIRSFGFAGQHISERLAKINDMTIEEAEEYKKTEIETDDLKLVLEEIRTQIYSSLDYFQSEYRGTVSKLFLTGGSSKVKGLKEYLENQVGITTQRLEESEFSVAKGLALRVKND</sequence>
<accession>A0A938XQ84</accession>
<dbReference type="EMBL" id="JAFBDQ010000001">
    <property type="protein sequence ID" value="MBM7555295.1"/>
    <property type="molecule type" value="Genomic_DNA"/>
</dbReference>
<dbReference type="Gene3D" id="3.30.420.40">
    <property type="match status" value="2"/>
</dbReference>
<dbReference type="InterPro" id="IPR043129">
    <property type="entry name" value="ATPase_NBD"/>
</dbReference>
<keyword evidence="2" id="KW-1185">Reference proteome</keyword>
<evidence type="ECO:0000313" key="1">
    <source>
        <dbReference type="EMBL" id="MBM7555295.1"/>
    </source>
</evidence>
<proteinExistence type="predicted"/>
<reference evidence="1" key="1">
    <citation type="submission" date="2021-01" db="EMBL/GenBank/DDBJ databases">
        <title>Genomic Encyclopedia of Type Strains, Phase IV (KMG-IV): sequencing the most valuable type-strain genomes for metagenomic binning, comparative biology and taxonomic classification.</title>
        <authorList>
            <person name="Goeker M."/>
        </authorList>
    </citation>
    <scope>NUCLEOTIDE SEQUENCE</scope>
    <source>
        <strain evidence="1">DSM 23230</strain>
    </source>
</reference>
<gene>
    <name evidence="1" type="ORF">JOC47_000119</name>
</gene>
<dbReference type="InterPro" id="IPR050696">
    <property type="entry name" value="FtsA/MreB"/>
</dbReference>
<dbReference type="PANTHER" id="PTHR32432">
    <property type="entry name" value="CELL DIVISION PROTEIN FTSA-RELATED"/>
    <property type="match status" value="1"/>
</dbReference>
<organism evidence="1 2">
    <name type="scientific">Halanaerobacter jeridensis</name>
    <dbReference type="NCBI Taxonomy" id="706427"/>
    <lineage>
        <taxon>Bacteria</taxon>
        <taxon>Bacillati</taxon>
        <taxon>Bacillota</taxon>
        <taxon>Clostridia</taxon>
        <taxon>Halanaerobiales</taxon>
        <taxon>Halobacteroidaceae</taxon>
        <taxon>Halanaerobacter</taxon>
    </lineage>
</organism>
<dbReference type="InterPro" id="IPR005883">
    <property type="entry name" value="PilM"/>
</dbReference>
<protein>
    <submittedName>
        <fullName evidence="1">Type IV pilus assembly protein PilM</fullName>
    </submittedName>
</protein>
<dbReference type="RefSeq" id="WP_204700017.1">
    <property type="nucleotide sequence ID" value="NZ_JAFBDQ010000001.1"/>
</dbReference>
<name>A0A938XQ84_9FIRM</name>
<dbReference type="AlphaFoldDB" id="A0A938XQ84"/>
<dbReference type="Pfam" id="PF11104">
    <property type="entry name" value="PilM_2"/>
    <property type="match status" value="1"/>
</dbReference>